<accession>A0A9D1S127</accession>
<feature type="region of interest" description="Disordered" evidence="6">
    <location>
        <begin position="1"/>
        <end position="79"/>
    </location>
</feature>
<reference evidence="9" key="1">
    <citation type="journal article" date="2021" name="PeerJ">
        <title>Extensive microbial diversity within the chicken gut microbiome revealed by metagenomics and culture.</title>
        <authorList>
            <person name="Gilroy R."/>
            <person name="Ravi A."/>
            <person name="Getino M."/>
            <person name="Pursley I."/>
            <person name="Horton D.L."/>
            <person name="Alikhan N.F."/>
            <person name="Baker D."/>
            <person name="Gharbi K."/>
            <person name="Hall N."/>
            <person name="Watson M."/>
            <person name="Adriaenssens E.M."/>
            <person name="Foster-Nyarko E."/>
            <person name="Jarju S."/>
            <person name="Secka A."/>
            <person name="Antonio M."/>
            <person name="Oren A."/>
            <person name="Chaudhuri R.R."/>
            <person name="La Ragione R."/>
            <person name="Hildebrand F."/>
            <person name="Pallen M.J."/>
        </authorList>
    </citation>
    <scope>NUCLEOTIDE SEQUENCE</scope>
    <source>
        <strain evidence="9">4376</strain>
    </source>
</reference>
<sequence length="266" mass="28361">MSNDNPYNPSTNPHEEPTGNPSGTPSESPHGGQSSHPVYPSSSNSESPASNPYSQGGSDFGAPPQGNAGTNSGSSFSDGTSSYPSYNSYGAYPAPTGEQLAGSGYTSLGKRFFGYLIDTILFFIVGSVLFFLIAGDDFSAWLQEVSNTPQGQELPEMPLDSIGTVSIIMFFLWFAYRVGMEVKFGGSLGHLLLSNRVVNQAGRNPDFVESLKRNGWYALVTIAGFVPLIGTFAAIGIYIFLAVTISKSPLNQSFTDKFAQTVVLDK</sequence>
<comment type="subcellular location">
    <subcellularLocation>
        <location evidence="1">Cell membrane</location>
        <topology evidence="1">Multi-pass membrane protein</topology>
    </subcellularLocation>
</comment>
<evidence type="ECO:0000259" key="8">
    <source>
        <dbReference type="Pfam" id="PF06271"/>
    </source>
</evidence>
<feature type="compositionally biased region" description="Low complexity" evidence="6">
    <location>
        <begin position="34"/>
        <end position="54"/>
    </location>
</feature>
<feature type="compositionally biased region" description="Polar residues" evidence="6">
    <location>
        <begin position="19"/>
        <end position="33"/>
    </location>
</feature>
<keyword evidence="3 7" id="KW-0812">Transmembrane</keyword>
<evidence type="ECO:0000256" key="5">
    <source>
        <dbReference type="ARBA" id="ARBA00023136"/>
    </source>
</evidence>
<dbReference type="AlphaFoldDB" id="A0A9D1S127"/>
<evidence type="ECO:0000256" key="6">
    <source>
        <dbReference type="SAM" id="MobiDB-lite"/>
    </source>
</evidence>
<proteinExistence type="predicted"/>
<dbReference type="EMBL" id="DXFZ01000092">
    <property type="protein sequence ID" value="HIW96337.1"/>
    <property type="molecule type" value="Genomic_DNA"/>
</dbReference>
<feature type="transmembrane region" description="Helical" evidence="7">
    <location>
        <begin position="157"/>
        <end position="176"/>
    </location>
</feature>
<feature type="transmembrane region" description="Helical" evidence="7">
    <location>
        <begin position="216"/>
        <end position="241"/>
    </location>
</feature>
<evidence type="ECO:0000313" key="9">
    <source>
        <dbReference type="EMBL" id="HIW96337.1"/>
    </source>
</evidence>
<comment type="caution">
    <text evidence="9">The sequence shown here is derived from an EMBL/GenBank/DDBJ whole genome shotgun (WGS) entry which is preliminary data.</text>
</comment>
<dbReference type="InterPro" id="IPR010432">
    <property type="entry name" value="RDD"/>
</dbReference>
<reference evidence="9" key="2">
    <citation type="submission" date="2021-04" db="EMBL/GenBank/DDBJ databases">
        <authorList>
            <person name="Gilroy R."/>
        </authorList>
    </citation>
    <scope>NUCLEOTIDE SEQUENCE</scope>
    <source>
        <strain evidence="9">4376</strain>
    </source>
</reference>
<dbReference type="PANTHER" id="PTHR36115:SF4">
    <property type="entry name" value="MEMBRANE PROTEIN"/>
    <property type="match status" value="1"/>
</dbReference>
<dbReference type="PANTHER" id="PTHR36115">
    <property type="entry name" value="PROLINE-RICH ANTIGEN HOMOLOG-RELATED"/>
    <property type="match status" value="1"/>
</dbReference>
<dbReference type="GO" id="GO:0005886">
    <property type="term" value="C:plasma membrane"/>
    <property type="evidence" value="ECO:0007669"/>
    <property type="project" value="UniProtKB-SubCell"/>
</dbReference>
<organism evidence="9 10">
    <name type="scientific">Candidatus Corynebacterium gallistercoris</name>
    <dbReference type="NCBI Taxonomy" id="2838530"/>
    <lineage>
        <taxon>Bacteria</taxon>
        <taxon>Bacillati</taxon>
        <taxon>Actinomycetota</taxon>
        <taxon>Actinomycetes</taxon>
        <taxon>Mycobacteriales</taxon>
        <taxon>Corynebacteriaceae</taxon>
        <taxon>Corynebacterium</taxon>
    </lineage>
</organism>
<dbReference type="InterPro" id="IPR051791">
    <property type="entry name" value="Pra-immunoreactive"/>
</dbReference>
<feature type="compositionally biased region" description="Polar residues" evidence="6">
    <location>
        <begin position="1"/>
        <end position="12"/>
    </location>
</feature>
<keyword evidence="4 7" id="KW-1133">Transmembrane helix</keyword>
<feature type="transmembrane region" description="Helical" evidence="7">
    <location>
        <begin position="112"/>
        <end position="134"/>
    </location>
</feature>
<evidence type="ECO:0000256" key="4">
    <source>
        <dbReference type="ARBA" id="ARBA00022989"/>
    </source>
</evidence>
<feature type="domain" description="RDD" evidence="8">
    <location>
        <begin position="105"/>
        <end position="259"/>
    </location>
</feature>
<evidence type="ECO:0000256" key="2">
    <source>
        <dbReference type="ARBA" id="ARBA00022475"/>
    </source>
</evidence>
<evidence type="ECO:0000256" key="3">
    <source>
        <dbReference type="ARBA" id="ARBA00022692"/>
    </source>
</evidence>
<keyword evidence="2" id="KW-1003">Cell membrane</keyword>
<name>A0A9D1S127_9CORY</name>
<dbReference type="Proteomes" id="UP000824189">
    <property type="component" value="Unassembled WGS sequence"/>
</dbReference>
<dbReference type="Pfam" id="PF06271">
    <property type="entry name" value="RDD"/>
    <property type="match status" value="1"/>
</dbReference>
<evidence type="ECO:0000313" key="10">
    <source>
        <dbReference type="Proteomes" id="UP000824189"/>
    </source>
</evidence>
<gene>
    <name evidence="9" type="ORF">H9867_07645</name>
</gene>
<evidence type="ECO:0000256" key="7">
    <source>
        <dbReference type="SAM" id="Phobius"/>
    </source>
</evidence>
<protein>
    <submittedName>
        <fullName evidence="9">RDD family protein</fullName>
    </submittedName>
</protein>
<keyword evidence="5 7" id="KW-0472">Membrane</keyword>
<evidence type="ECO:0000256" key="1">
    <source>
        <dbReference type="ARBA" id="ARBA00004651"/>
    </source>
</evidence>